<dbReference type="RefSeq" id="WP_133245674.1">
    <property type="nucleotide sequence ID" value="NZ_BFBR01000001.1"/>
</dbReference>
<dbReference type="SUPFAM" id="SSF53335">
    <property type="entry name" value="S-adenosyl-L-methionine-dependent methyltransferases"/>
    <property type="match status" value="1"/>
</dbReference>
<feature type="coiled-coil region" evidence="1">
    <location>
        <begin position="6"/>
        <end position="33"/>
    </location>
</feature>
<dbReference type="AlphaFoldDB" id="A0A2P2E6G2"/>
<gene>
    <name evidence="2" type="primary">ubiG_1</name>
    <name evidence="2" type="ORF">PbB2_00313</name>
</gene>
<dbReference type="PANTHER" id="PTHR43861">
    <property type="entry name" value="TRANS-ACONITATE 2-METHYLTRANSFERASE-RELATED"/>
    <property type="match status" value="1"/>
</dbReference>
<accession>A0A2P2E6G2</accession>
<dbReference type="Gene3D" id="3.40.50.150">
    <property type="entry name" value="Vaccinia Virus protein VP39"/>
    <property type="match status" value="1"/>
</dbReference>
<dbReference type="InterPro" id="IPR029063">
    <property type="entry name" value="SAM-dependent_MTases_sf"/>
</dbReference>
<evidence type="ECO:0000313" key="3">
    <source>
        <dbReference type="Proteomes" id="UP000245086"/>
    </source>
</evidence>
<evidence type="ECO:0000256" key="1">
    <source>
        <dbReference type="SAM" id="Coils"/>
    </source>
</evidence>
<dbReference type="EMBL" id="BFBR01000001">
    <property type="protein sequence ID" value="GBF56656.1"/>
    <property type="molecule type" value="Genomic_DNA"/>
</dbReference>
<keyword evidence="1" id="KW-0175">Coiled coil</keyword>
<dbReference type="GO" id="GO:0102208">
    <property type="term" value="F:2-polyprenyl-6-hydroxyphenol methylase activity"/>
    <property type="evidence" value="ECO:0007669"/>
    <property type="project" value="UniProtKB-EC"/>
</dbReference>
<dbReference type="Proteomes" id="UP000245086">
    <property type="component" value="Unassembled WGS sequence"/>
</dbReference>
<keyword evidence="2" id="KW-0830">Ubiquinone</keyword>
<proteinExistence type="predicted"/>
<keyword evidence="2" id="KW-0808">Transferase</keyword>
<reference evidence="2 3" key="1">
    <citation type="journal article" date="2018" name="Genome Announc.">
        <title>Draft Genome Sequence of "Candidatus Phycosocius bacilliformis," an Alphaproteobacterial Ectosymbiont of the Hydrocarbon-Producing Green Alga Botryococcus braunii.</title>
        <authorList>
            <person name="Tanabe Y."/>
            <person name="Yamaguchi H."/>
            <person name="Watanabe M.M."/>
        </authorList>
    </citation>
    <scope>NUCLEOTIDE SEQUENCE [LARGE SCALE GENOMIC DNA]</scope>
    <source>
        <strain evidence="2 3">BOTRYCO-2</strain>
    </source>
</reference>
<dbReference type="OrthoDB" id="9816564at2"/>
<organism evidence="2 3">
    <name type="scientific">Candidatus Phycosocius bacilliformis</name>
    <dbReference type="NCBI Taxonomy" id="1445552"/>
    <lineage>
        <taxon>Bacteria</taxon>
        <taxon>Pseudomonadati</taxon>
        <taxon>Pseudomonadota</taxon>
        <taxon>Alphaproteobacteria</taxon>
        <taxon>Caulobacterales</taxon>
        <taxon>Caulobacterales incertae sedis</taxon>
        <taxon>Candidatus Phycosocius</taxon>
    </lineage>
</organism>
<dbReference type="EC" id="2.1.1.222" evidence="2"/>
<dbReference type="GO" id="GO:0032259">
    <property type="term" value="P:methylation"/>
    <property type="evidence" value="ECO:0007669"/>
    <property type="project" value="UniProtKB-KW"/>
</dbReference>
<keyword evidence="2" id="KW-0489">Methyltransferase</keyword>
<comment type="caution">
    <text evidence="2">The sequence shown here is derived from an EMBL/GenBank/DDBJ whole genome shotgun (WGS) entry which is preliminary data.</text>
</comment>
<evidence type="ECO:0000313" key="2">
    <source>
        <dbReference type="EMBL" id="GBF56656.1"/>
    </source>
</evidence>
<dbReference type="CDD" id="cd02440">
    <property type="entry name" value="AdoMet_MTases"/>
    <property type="match status" value="1"/>
</dbReference>
<keyword evidence="3" id="KW-1185">Reference proteome</keyword>
<sequence>MSETQSQGTESLLQSLQDQLNRMEAQLGELYAQRLPDREAIIHQVNYTNHNLYLHLREAMRVRELYYRDTMMILDRLAHWIPKTNVTFQAERSVAYDTDDHKIPWGTAQDNTRSPRFVARCEELFNRPLTYMDLGCSGGGLALDFTLRGHRGFGVEGSDYSKKAQRAEWRLLRDSLFTADITRPFHLKNQDQSHVLCDVISAWEVMEHIADEDLPGLFENVRAHLKPDGIFVGSIALGPDDDPVTGARYHRTVQPYEWWEARYRELGFAFTSDHPFEFRDFCRGTSNGPIDPDYSVDPSAGFHFVARLV</sequence>
<dbReference type="Pfam" id="PF13489">
    <property type="entry name" value="Methyltransf_23"/>
    <property type="match status" value="1"/>
</dbReference>
<name>A0A2P2E6G2_9PROT</name>
<protein>
    <submittedName>
        <fullName evidence="2">Ubiquinone biosynthesis O-methyltransferase</fullName>
        <ecNumber evidence="2">2.1.1.222</ecNumber>
    </submittedName>
</protein>